<evidence type="ECO:0000256" key="1">
    <source>
        <dbReference type="SAM" id="SignalP"/>
    </source>
</evidence>
<gene>
    <name evidence="3" type="ORF">ACJDT4_15405</name>
</gene>
<dbReference type="Proteomes" id="UP001623592">
    <property type="component" value="Unassembled WGS sequence"/>
</dbReference>
<dbReference type="Pfam" id="PF01476">
    <property type="entry name" value="LysM"/>
    <property type="match status" value="1"/>
</dbReference>
<keyword evidence="4" id="KW-1185">Reference proteome</keyword>
<evidence type="ECO:0000313" key="4">
    <source>
        <dbReference type="Proteomes" id="UP001623592"/>
    </source>
</evidence>
<keyword evidence="1" id="KW-0732">Signal</keyword>
<dbReference type="InterPro" id="IPR036779">
    <property type="entry name" value="LysM_dom_sf"/>
</dbReference>
<organism evidence="3 4">
    <name type="scientific">Clostridium neuense</name>
    <dbReference type="NCBI Taxonomy" id="1728934"/>
    <lineage>
        <taxon>Bacteria</taxon>
        <taxon>Bacillati</taxon>
        <taxon>Bacillota</taxon>
        <taxon>Clostridia</taxon>
        <taxon>Eubacteriales</taxon>
        <taxon>Clostridiaceae</taxon>
        <taxon>Clostridium</taxon>
    </lineage>
</organism>
<dbReference type="CDD" id="cd00118">
    <property type="entry name" value="LysM"/>
    <property type="match status" value="1"/>
</dbReference>
<sequence>MKKYSKKILILSVIFACLMQINVCAKMQEKTYDYVVKAGDTLWKIAVKNQTGVSELVAINPKISNANMIMVGQTIKIPDIRSTQSQENEVAKLVNVERSKVGLPPLKLNWELSRVARVKSQDMSDKNYFSHNSPTFGSTFSLIGKYGIVYSAAGENIAYGYTTPSAVMNGWMNSPGHRANILGKQYNQIGVGMVKNSKGQLYWTQVFIKQ</sequence>
<comment type="caution">
    <text evidence="3">The sequence shown here is derived from an EMBL/GenBank/DDBJ whole genome shotgun (WGS) entry which is preliminary data.</text>
</comment>
<dbReference type="Gene3D" id="3.10.350.10">
    <property type="entry name" value="LysM domain"/>
    <property type="match status" value="1"/>
</dbReference>
<protein>
    <submittedName>
        <fullName evidence="3">CAP domain-containing protein</fullName>
    </submittedName>
</protein>
<dbReference type="SUPFAM" id="SSF54106">
    <property type="entry name" value="LysM domain"/>
    <property type="match status" value="1"/>
</dbReference>
<name>A0ABW8TIC7_9CLOT</name>
<dbReference type="EMBL" id="JBJIAA010000012">
    <property type="protein sequence ID" value="MFL0251805.1"/>
    <property type="molecule type" value="Genomic_DNA"/>
</dbReference>
<evidence type="ECO:0000313" key="3">
    <source>
        <dbReference type="EMBL" id="MFL0251805.1"/>
    </source>
</evidence>
<dbReference type="SMART" id="SM00257">
    <property type="entry name" value="LysM"/>
    <property type="match status" value="1"/>
</dbReference>
<accession>A0ABW8TIC7</accession>
<dbReference type="SUPFAM" id="SSF55797">
    <property type="entry name" value="PR-1-like"/>
    <property type="match status" value="1"/>
</dbReference>
<dbReference type="InterPro" id="IPR018392">
    <property type="entry name" value="LysM"/>
</dbReference>
<feature type="chain" id="PRO_5046363439" evidence="1">
    <location>
        <begin position="26"/>
        <end position="210"/>
    </location>
</feature>
<feature type="domain" description="LysM" evidence="2">
    <location>
        <begin position="32"/>
        <end position="77"/>
    </location>
</feature>
<feature type="signal peptide" evidence="1">
    <location>
        <begin position="1"/>
        <end position="25"/>
    </location>
</feature>
<proteinExistence type="predicted"/>
<dbReference type="InterPro" id="IPR014258">
    <property type="entry name" value="CAP_domain_YkwD-like"/>
</dbReference>
<dbReference type="NCBIfam" id="TIGR02909">
    <property type="entry name" value="spore_YkwD"/>
    <property type="match status" value="1"/>
</dbReference>
<reference evidence="3 4" key="1">
    <citation type="submission" date="2024-11" db="EMBL/GenBank/DDBJ databases">
        <authorList>
            <person name="Heng Y.C."/>
            <person name="Lim A.C.H."/>
            <person name="Lee J.K.Y."/>
            <person name="Kittelmann S."/>
        </authorList>
    </citation>
    <scope>NUCLEOTIDE SEQUENCE [LARGE SCALE GENOMIC DNA]</scope>
    <source>
        <strain evidence="3 4">WILCCON 0114</strain>
    </source>
</reference>
<dbReference type="RefSeq" id="WP_406788454.1">
    <property type="nucleotide sequence ID" value="NZ_JBJIAA010000012.1"/>
</dbReference>
<dbReference type="PROSITE" id="PS51782">
    <property type="entry name" value="LYSM"/>
    <property type="match status" value="1"/>
</dbReference>
<dbReference type="PANTHER" id="PTHR31157">
    <property type="entry name" value="SCP DOMAIN-CONTAINING PROTEIN"/>
    <property type="match status" value="1"/>
</dbReference>
<dbReference type="InterPro" id="IPR014044">
    <property type="entry name" value="CAP_dom"/>
</dbReference>
<dbReference type="Pfam" id="PF00188">
    <property type="entry name" value="CAP"/>
    <property type="match status" value="1"/>
</dbReference>
<evidence type="ECO:0000259" key="2">
    <source>
        <dbReference type="PROSITE" id="PS51782"/>
    </source>
</evidence>
<dbReference type="Gene3D" id="3.40.33.10">
    <property type="entry name" value="CAP"/>
    <property type="match status" value="1"/>
</dbReference>
<dbReference type="InterPro" id="IPR035940">
    <property type="entry name" value="CAP_sf"/>
</dbReference>
<dbReference type="PANTHER" id="PTHR31157:SF1">
    <property type="entry name" value="SCP DOMAIN-CONTAINING PROTEIN"/>
    <property type="match status" value="1"/>
</dbReference>
<dbReference type="CDD" id="cd05379">
    <property type="entry name" value="CAP_bacterial"/>
    <property type="match status" value="1"/>
</dbReference>